<sequence length="305" mass="32836">MTSNIRLRPIAGSELDAFAAAATDPAHAAAVRRYAEDLLVKSAMRRDWCFLAERDGAPVGRIAFWTLPGAAAPSDIVLFDLPWAAPDAEAIGAAMLRQAADRARALGAGALGHVLDTPLQAPQWQAEPERRKALLTGQGFEIRRETIRFEFDPGTPGPPQAGGLVFRSMAEVGEAAFRAAIDRVTAGTLDRRIGDEDIFADLQGLEHEPGWWELAFAPDGALVGLVMPAAAPSMAAIGYVGVVPEQRGRGHVDALLARGTATLARIGRWPVRADTDTRNTPMANAFRRAGWRDFAIRTEFERPLG</sequence>
<comment type="caution">
    <text evidence="2">The sequence shown here is derived from an EMBL/GenBank/DDBJ whole genome shotgun (WGS) entry which is preliminary data.</text>
</comment>
<gene>
    <name evidence="2" type="ORF">JF625_11110</name>
</gene>
<dbReference type="GO" id="GO:0016747">
    <property type="term" value="F:acyltransferase activity, transferring groups other than amino-acyl groups"/>
    <property type="evidence" value="ECO:0007669"/>
    <property type="project" value="InterPro"/>
</dbReference>
<dbReference type="Proteomes" id="UP000700706">
    <property type="component" value="Unassembled WGS sequence"/>
</dbReference>
<evidence type="ECO:0000259" key="1">
    <source>
        <dbReference type="PROSITE" id="PS51186"/>
    </source>
</evidence>
<evidence type="ECO:0000313" key="2">
    <source>
        <dbReference type="EMBL" id="MBW8725687.1"/>
    </source>
</evidence>
<name>A0A952FJI5_9PROT</name>
<dbReference type="EMBL" id="JAEKLZ010000181">
    <property type="protein sequence ID" value="MBW8725687.1"/>
    <property type="molecule type" value="Genomic_DNA"/>
</dbReference>
<dbReference type="InterPro" id="IPR016181">
    <property type="entry name" value="Acyl_CoA_acyltransferase"/>
</dbReference>
<proteinExistence type="predicted"/>
<accession>A0A952FJI5</accession>
<evidence type="ECO:0000313" key="3">
    <source>
        <dbReference type="Proteomes" id="UP000700706"/>
    </source>
</evidence>
<dbReference type="SUPFAM" id="SSF55729">
    <property type="entry name" value="Acyl-CoA N-acyltransferases (Nat)"/>
    <property type="match status" value="2"/>
</dbReference>
<organism evidence="2 3">
    <name type="scientific">Inquilinus limosus</name>
    <dbReference type="NCBI Taxonomy" id="171674"/>
    <lineage>
        <taxon>Bacteria</taxon>
        <taxon>Pseudomonadati</taxon>
        <taxon>Pseudomonadota</taxon>
        <taxon>Alphaproteobacteria</taxon>
        <taxon>Rhodospirillales</taxon>
        <taxon>Rhodospirillaceae</taxon>
        <taxon>Inquilinus</taxon>
    </lineage>
</organism>
<dbReference type="InterPro" id="IPR000182">
    <property type="entry name" value="GNAT_dom"/>
</dbReference>
<feature type="domain" description="N-acetyltransferase" evidence="1">
    <location>
        <begin position="164"/>
        <end position="305"/>
    </location>
</feature>
<reference evidence="2" key="1">
    <citation type="submission" date="2020-06" db="EMBL/GenBank/DDBJ databases">
        <title>Stable isotope informed genome-resolved metagenomics uncovers potential trophic interactions in rhizosphere soil.</title>
        <authorList>
            <person name="Starr E.P."/>
            <person name="Shi S."/>
            <person name="Blazewicz S.J."/>
            <person name="Koch B.J."/>
            <person name="Probst A.J."/>
            <person name="Hungate B.A."/>
            <person name="Pett-Ridge J."/>
            <person name="Firestone M.K."/>
            <person name="Banfield J.F."/>
        </authorList>
    </citation>
    <scope>NUCLEOTIDE SEQUENCE</scope>
    <source>
        <strain evidence="2">YM_69_17</strain>
    </source>
</reference>
<dbReference type="Gene3D" id="3.40.630.30">
    <property type="match status" value="1"/>
</dbReference>
<dbReference type="PROSITE" id="PS51186">
    <property type="entry name" value="GNAT"/>
    <property type="match status" value="2"/>
</dbReference>
<dbReference type="AlphaFoldDB" id="A0A952FJI5"/>
<feature type="domain" description="N-acetyltransferase" evidence="1">
    <location>
        <begin position="5"/>
        <end position="158"/>
    </location>
</feature>
<protein>
    <recommendedName>
        <fullName evidence="1">N-acetyltransferase domain-containing protein</fullName>
    </recommendedName>
</protein>